<dbReference type="EMBL" id="JBHSKX010000001">
    <property type="protein sequence ID" value="MFC5366907.1"/>
    <property type="molecule type" value="Genomic_DNA"/>
</dbReference>
<dbReference type="InterPro" id="IPR015943">
    <property type="entry name" value="WD40/YVTN_repeat-like_dom_sf"/>
</dbReference>
<comment type="caution">
    <text evidence="2">The sequence shown here is derived from an EMBL/GenBank/DDBJ whole genome shotgun (WGS) entry which is preliminary data.</text>
</comment>
<dbReference type="Gene3D" id="2.130.10.10">
    <property type="entry name" value="YVTN repeat-like/Quinoprotein amine dehydrogenase"/>
    <property type="match status" value="1"/>
</dbReference>
<dbReference type="AlphaFoldDB" id="A0ABD5RAE0"/>
<dbReference type="Pfam" id="PF13360">
    <property type="entry name" value="PQQ_2"/>
    <property type="match status" value="1"/>
</dbReference>
<gene>
    <name evidence="2" type="ORF">ACFPJ5_08130</name>
</gene>
<dbReference type="SMART" id="SM00564">
    <property type="entry name" value="PQQ"/>
    <property type="match status" value="5"/>
</dbReference>
<dbReference type="Gene3D" id="2.40.10.480">
    <property type="match status" value="2"/>
</dbReference>
<protein>
    <submittedName>
        <fullName evidence="2">PQQ-binding-like beta-propeller repeat protein</fullName>
    </submittedName>
</protein>
<feature type="domain" description="Pyrrolo-quinoline quinone repeat" evidence="1">
    <location>
        <begin position="69"/>
        <end position="263"/>
    </location>
</feature>
<organism evidence="2 3">
    <name type="scientific">Salinirubrum litoreum</name>
    <dbReference type="NCBI Taxonomy" id="1126234"/>
    <lineage>
        <taxon>Archaea</taxon>
        <taxon>Methanobacteriati</taxon>
        <taxon>Methanobacteriota</taxon>
        <taxon>Stenosarchaea group</taxon>
        <taxon>Halobacteria</taxon>
        <taxon>Halobacteriales</taxon>
        <taxon>Haloferacaceae</taxon>
        <taxon>Salinirubrum</taxon>
    </lineage>
</organism>
<dbReference type="Proteomes" id="UP001596201">
    <property type="component" value="Unassembled WGS sequence"/>
</dbReference>
<reference evidence="2 3" key="1">
    <citation type="journal article" date="2019" name="Int. J. Syst. Evol. Microbiol.">
        <title>The Global Catalogue of Microorganisms (GCM) 10K type strain sequencing project: providing services to taxonomists for standard genome sequencing and annotation.</title>
        <authorList>
            <consortium name="The Broad Institute Genomics Platform"/>
            <consortium name="The Broad Institute Genome Sequencing Center for Infectious Disease"/>
            <person name="Wu L."/>
            <person name="Ma J."/>
        </authorList>
    </citation>
    <scope>NUCLEOTIDE SEQUENCE [LARGE SCALE GENOMIC DNA]</scope>
    <source>
        <strain evidence="2 3">CGMCC 1.12237</strain>
    </source>
</reference>
<dbReference type="PANTHER" id="PTHR34512:SF30">
    <property type="entry name" value="OUTER MEMBRANE PROTEIN ASSEMBLY FACTOR BAMB"/>
    <property type="match status" value="1"/>
</dbReference>
<name>A0ABD5RAE0_9EURY</name>
<evidence type="ECO:0000313" key="3">
    <source>
        <dbReference type="Proteomes" id="UP001596201"/>
    </source>
</evidence>
<keyword evidence="3" id="KW-1185">Reference proteome</keyword>
<sequence>MPSRRTLLAACGTAVVGSLAGCVDSLGIGGPEGTEWTTDVTDTFDPAPLVASETVVAVGVRDGGIEPTRVHAVEKATGESRWTADLGRLTGTAVDDDHVYVGLHGGDGATVVAFDLRSGDRVWERRVDSLASATALDDGTLYVANRGLTAIDTADGSVRWHRNRLDGTRFTILAAPEDQLTASDGRVYYGGGGGVVAVDGSDGTERWTWSGEDWRTTTAGPDRFDGSTGDGERVYVGGEDAVSLARLDAGGTERWTRGFGRARVAGIHAEGVLQVATGTRGGFGGSGRFGTVYEVDPADGSETDEFRFDAPIRRTASSDESFVVVTEENEVSRFESDGTGPDLRHTFDAGVTAGTDDDGVYVHTDDGRLLAVDATG</sequence>
<evidence type="ECO:0000259" key="1">
    <source>
        <dbReference type="Pfam" id="PF13360"/>
    </source>
</evidence>
<dbReference type="PANTHER" id="PTHR34512">
    <property type="entry name" value="CELL SURFACE PROTEIN"/>
    <property type="match status" value="1"/>
</dbReference>
<dbReference type="PROSITE" id="PS51257">
    <property type="entry name" value="PROKAR_LIPOPROTEIN"/>
    <property type="match status" value="1"/>
</dbReference>
<evidence type="ECO:0000313" key="2">
    <source>
        <dbReference type="EMBL" id="MFC5366907.1"/>
    </source>
</evidence>
<proteinExistence type="predicted"/>
<dbReference type="InterPro" id="IPR018391">
    <property type="entry name" value="PQQ_b-propeller_rpt"/>
</dbReference>
<accession>A0ABD5RAE0</accession>
<dbReference type="SUPFAM" id="SSF50998">
    <property type="entry name" value="Quinoprotein alcohol dehydrogenase-like"/>
    <property type="match status" value="1"/>
</dbReference>
<dbReference type="InterPro" id="IPR002372">
    <property type="entry name" value="PQQ_rpt_dom"/>
</dbReference>
<dbReference type="RefSeq" id="WP_227227760.1">
    <property type="nucleotide sequence ID" value="NZ_JAJCVJ010000001.1"/>
</dbReference>
<dbReference type="InterPro" id="IPR011047">
    <property type="entry name" value="Quinoprotein_ADH-like_sf"/>
</dbReference>